<keyword evidence="2" id="KW-1185">Reference proteome</keyword>
<proteinExistence type="predicted"/>
<organism evidence="1 2">
    <name type="scientific">Vespula vulgaris</name>
    <name type="common">Yellow jacket</name>
    <name type="synonym">Wasp</name>
    <dbReference type="NCBI Taxonomy" id="7454"/>
    <lineage>
        <taxon>Eukaryota</taxon>
        <taxon>Metazoa</taxon>
        <taxon>Ecdysozoa</taxon>
        <taxon>Arthropoda</taxon>
        <taxon>Hexapoda</taxon>
        <taxon>Insecta</taxon>
        <taxon>Pterygota</taxon>
        <taxon>Neoptera</taxon>
        <taxon>Endopterygota</taxon>
        <taxon>Hymenoptera</taxon>
        <taxon>Apocrita</taxon>
        <taxon>Aculeata</taxon>
        <taxon>Vespoidea</taxon>
        <taxon>Vespidae</taxon>
        <taxon>Vespinae</taxon>
        <taxon>Vespula</taxon>
    </lineage>
</organism>
<name>A0A834J389_VESVU</name>
<accession>A0A834J389</accession>
<dbReference type="Proteomes" id="UP000614350">
    <property type="component" value="Unassembled WGS sequence"/>
</dbReference>
<dbReference type="AlphaFoldDB" id="A0A834J389"/>
<comment type="caution">
    <text evidence="1">The sequence shown here is derived from an EMBL/GenBank/DDBJ whole genome shotgun (WGS) entry which is preliminary data.</text>
</comment>
<protein>
    <submittedName>
        <fullName evidence="1">Uncharacterized protein</fullName>
    </submittedName>
</protein>
<dbReference type="EMBL" id="JACSEA010000022">
    <property type="protein sequence ID" value="KAF7380321.1"/>
    <property type="molecule type" value="Genomic_DNA"/>
</dbReference>
<evidence type="ECO:0000313" key="1">
    <source>
        <dbReference type="EMBL" id="KAF7380321.1"/>
    </source>
</evidence>
<evidence type="ECO:0000313" key="2">
    <source>
        <dbReference type="Proteomes" id="UP000614350"/>
    </source>
</evidence>
<reference evidence="1" key="1">
    <citation type="journal article" date="2020" name="G3 (Bethesda)">
        <title>High-Quality Assemblies for Three Invasive Social Wasps from the &lt;i&gt;Vespula&lt;/i&gt; Genus.</title>
        <authorList>
            <person name="Harrop T.W.R."/>
            <person name="Guhlin J."/>
            <person name="McLaughlin G.M."/>
            <person name="Permina E."/>
            <person name="Stockwell P."/>
            <person name="Gilligan J."/>
            <person name="Le Lec M.F."/>
            <person name="Gruber M.A.M."/>
            <person name="Quinn O."/>
            <person name="Lovegrove M."/>
            <person name="Duncan E.J."/>
            <person name="Remnant E.J."/>
            <person name="Van Eeckhoven J."/>
            <person name="Graham B."/>
            <person name="Knapp R.A."/>
            <person name="Langford K.W."/>
            <person name="Kronenberg Z."/>
            <person name="Press M.O."/>
            <person name="Eacker S.M."/>
            <person name="Wilson-Rankin E.E."/>
            <person name="Purcell J."/>
            <person name="Lester P.J."/>
            <person name="Dearden P.K."/>
        </authorList>
    </citation>
    <scope>NUCLEOTIDE SEQUENCE</scope>
    <source>
        <strain evidence="1">Marl-1</strain>
    </source>
</reference>
<gene>
    <name evidence="1" type="ORF">HZH66_014676</name>
</gene>
<sequence length="152" mass="17893">MEDYQKRNISILSLLSQANLLQFQPISFSSYFNVNLCHLRSVYYKWINIHCRPTSWTIVELLKCWIVLLRVNCTCQLFFRKFEKIGDLIIGAFVTSLDRFCFVRESYHPQSNLSWRSWISLSCGILLKASSRAKKNNCRSPCPRRHMLSSCD</sequence>